<reference evidence="3" key="2">
    <citation type="journal article" date="2019" name="Genome Biol. Evol.">
        <title>Day and night: Metabolic profiles and evolutionary relationships of six axenic non-marine cyanobacteria.</title>
        <authorList>
            <person name="Will S.E."/>
            <person name="Henke P."/>
            <person name="Boedeker C."/>
            <person name="Huang S."/>
            <person name="Brinkmann H."/>
            <person name="Rohde M."/>
            <person name="Jarek M."/>
            <person name="Friedl T."/>
            <person name="Seufert S."/>
            <person name="Schumacher M."/>
            <person name="Overmann J."/>
            <person name="Neumann-Schaal M."/>
            <person name="Petersen J."/>
        </authorList>
    </citation>
    <scope>NUCLEOTIDE SEQUENCE [LARGE SCALE GENOMIC DNA]</scope>
    <source>
        <strain evidence="3">PCC 7102</strain>
    </source>
</reference>
<keyword evidence="1" id="KW-0802">TPR repeat</keyword>
<evidence type="ECO:0000313" key="3">
    <source>
        <dbReference type="EMBL" id="RUT01773.1"/>
    </source>
</evidence>
<keyword evidence="2" id="KW-1133">Transmembrane helix</keyword>
<dbReference type="InterPro" id="IPR011990">
    <property type="entry name" value="TPR-like_helical_dom_sf"/>
</dbReference>
<protein>
    <submittedName>
        <fullName evidence="3">Uncharacterized protein</fullName>
    </submittedName>
</protein>
<feature type="transmembrane region" description="Helical" evidence="2">
    <location>
        <begin position="25"/>
        <end position="45"/>
    </location>
</feature>
<name>A0A3S1AIN4_9CYAN</name>
<feature type="transmembrane region" description="Helical" evidence="2">
    <location>
        <begin position="91"/>
        <end position="108"/>
    </location>
</feature>
<dbReference type="SUPFAM" id="SSF48452">
    <property type="entry name" value="TPR-like"/>
    <property type="match status" value="1"/>
</dbReference>
<gene>
    <name evidence="3" type="ORF">DSM106972_063960</name>
</gene>
<evidence type="ECO:0000256" key="1">
    <source>
        <dbReference type="PROSITE-ProRule" id="PRU00339"/>
    </source>
</evidence>
<evidence type="ECO:0000313" key="4">
    <source>
        <dbReference type="Proteomes" id="UP000271624"/>
    </source>
</evidence>
<feature type="transmembrane region" description="Helical" evidence="2">
    <location>
        <begin position="65"/>
        <end position="82"/>
    </location>
</feature>
<keyword evidence="2" id="KW-0812">Transmembrane</keyword>
<accession>A0A3S1AIN4</accession>
<comment type="caution">
    <text evidence="3">The sequence shown here is derived from an EMBL/GenBank/DDBJ whole genome shotgun (WGS) entry which is preliminary data.</text>
</comment>
<dbReference type="OrthoDB" id="530558at2"/>
<feature type="transmembrane region" description="Helical" evidence="2">
    <location>
        <begin position="193"/>
        <end position="212"/>
    </location>
</feature>
<dbReference type="RefSeq" id="WP_127084593.1">
    <property type="nucleotide sequence ID" value="NZ_RSCL01000018.1"/>
</dbReference>
<dbReference type="PROSITE" id="PS50005">
    <property type="entry name" value="TPR"/>
    <property type="match status" value="1"/>
</dbReference>
<dbReference type="EMBL" id="RSCL01000018">
    <property type="protein sequence ID" value="RUT01773.1"/>
    <property type="molecule type" value="Genomic_DNA"/>
</dbReference>
<proteinExistence type="predicted"/>
<evidence type="ECO:0000256" key="2">
    <source>
        <dbReference type="SAM" id="Phobius"/>
    </source>
</evidence>
<dbReference type="InterPro" id="IPR019734">
    <property type="entry name" value="TPR_rpt"/>
</dbReference>
<dbReference type="AlphaFoldDB" id="A0A3S1AIN4"/>
<dbReference type="Gene3D" id="1.25.40.10">
    <property type="entry name" value="Tetratricopeptide repeat domain"/>
    <property type="match status" value="1"/>
</dbReference>
<feature type="repeat" description="TPR" evidence="1">
    <location>
        <begin position="301"/>
        <end position="334"/>
    </location>
</feature>
<feature type="transmembrane region" description="Helical" evidence="2">
    <location>
        <begin position="224"/>
        <end position="245"/>
    </location>
</feature>
<keyword evidence="4" id="KW-1185">Reference proteome</keyword>
<reference evidence="3" key="1">
    <citation type="submission" date="2018-12" db="EMBL/GenBank/DDBJ databases">
        <authorList>
            <person name="Will S."/>
            <person name="Neumann-Schaal M."/>
            <person name="Henke P."/>
        </authorList>
    </citation>
    <scope>NUCLEOTIDE SEQUENCE</scope>
    <source>
        <strain evidence="3">PCC 7102</strain>
    </source>
</reference>
<organism evidence="3 4">
    <name type="scientific">Dulcicalothrix desertica PCC 7102</name>
    <dbReference type="NCBI Taxonomy" id="232991"/>
    <lineage>
        <taxon>Bacteria</taxon>
        <taxon>Bacillati</taxon>
        <taxon>Cyanobacteriota</taxon>
        <taxon>Cyanophyceae</taxon>
        <taxon>Nostocales</taxon>
        <taxon>Calotrichaceae</taxon>
        <taxon>Dulcicalothrix</taxon>
    </lineage>
</organism>
<keyword evidence="2" id="KW-0472">Membrane</keyword>
<sequence length="459" mass="52629">MFLINALFNGKNFRSWQDWFIRERIVLFIGALVLTLGATNAWYQLPNKALETFGTNINFYKIGELLAGILAIQVFSLTFWTVERALPRKRFLASLIIVMLFPFFVNTWNPQVKFIASAYYKQVENVSAHVDNNFSEVQARWKQNIYLDKPEVPPSTFEISILDSRFFQLPSWDKIVLDGFGYNNRFFAFIGKGWMYTLIGISISLIGIFLANNNKNINSSTTDLKIFLMCAGFLVSLIIFFLIYVNIFNYQIDVQYSIGKYSKVVANSKILASLYPSLQGDEAFLERLARAEYYADKVEPALINFVQGLENYKNSSFQEAENYFKKALDIDKSRFLVRGYLASSILNQGVEYLNSPGNRKPGAAVDLFEKALIVFPGHIEGLYDLMLARVINGEFKKSADIAKKIIEGQKYFQEPRIGLLGQAYLHIAWAEYDNGDADKTWERYRQSVDSSTWKKSSVD</sequence>
<dbReference type="Proteomes" id="UP000271624">
    <property type="component" value="Unassembled WGS sequence"/>
</dbReference>